<dbReference type="InterPro" id="IPR002557">
    <property type="entry name" value="Chitin-bd_dom"/>
</dbReference>
<feature type="chain" id="PRO_5046450370" evidence="2">
    <location>
        <begin position="18"/>
        <end position="330"/>
    </location>
</feature>
<protein>
    <submittedName>
        <fullName evidence="5">Uncharacterized protein LOC108559250</fullName>
    </submittedName>
</protein>
<dbReference type="PROSITE" id="PS50940">
    <property type="entry name" value="CHIT_BIND_II"/>
    <property type="match status" value="1"/>
</dbReference>
<name>A0ABM1MBJ9_NICVS</name>
<feature type="region of interest" description="Disordered" evidence="1">
    <location>
        <begin position="40"/>
        <end position="68"/>
    </location>
</feature>
<dbReference type="Proteomes" id="UP000695000">
    <property type="component" value="Unplaced"/>
</dbReference>
<feature type="compositionally biased region" description="Polar residues" evidence="1">
    <location>
        <begin position="284"/>
        <end position="301"/>
    </location>
</feature>
<organism evidence="4 5">
    <name type="scientific">Nicrophorus vespilloides</name>
    <name type="common">Boreal carrion beetle</name>
    <dbReference type="NCBI Taxonomy" id="110193"/>
    <lineage>
        <taxon>Eukaryota</taxon>
        <taxon>Metazoa</taxon>
        <taxon>Ecdysozoa</taxon>
        <taxon>Arthropoda</taxon>
        <taxon>Hexapoda</taxon>
        <taxon>Insecta</taxon>
        <taxon>Pterygota</taxon>
        <taxon>Neoptera</taxon>
        <taxon>Endopterygota</taxon>
        <taxon>Coleoptera</taxon>
        <taxon>Polyphaga</taxon>
        <taxon>Staphyliniformia</taxon>
        <taxon>Silphidae</taxon>
        <taxon>Nicrophorinae</taxon>
        <taxon>Nicrophorus</taxon>
    </lineage>
</organism>
<sequence>MKLALICLQCVLVCVVALPQHVTQLPNFTKLSAEEIRHLQNRGFGPTSPSPFRPTLAYEEDEDDHEDDISLASTQQQRPVYANEAYLQNVIPVVRVQQRPQPVRKVQQEYVPKPNYEKQSNSKVKGKEEEVEEEEEEPDRLTVLLAQSKFDCVGKKTGYYADENLGCEVFHYCQENAKHSWICPEGFTFHQVHLICMPPSGDNICEKSSQFHFVNDYLYKPLNLEEHQSKPNVSLKYSDRYYPEQYTGYNQYEEDNEDGHQYHHQQKKPIRVGLQQQQQPPKQSTVKYAQQDAYNDGQQVFRSPEEVNISLQQRRPQYVTQRYRQEYDFA</sequence>
<evidence type="ECO:0000313" key="4">
    <source>
        <dbReference type="Proteomes" id="UP000695000"/>
    </source>
</evidence>
<gene>
    <name evidence="5" type="primary">LOC108559250</name>
</gene>
<keyword evidence="2" id="KW-0732">Signal</keyword>
<dbReference type="PANTHER" id="PTHR22933">
    <property type="entry name" value="FI18007P1-RELATED"/>
    <property type="match status" value="1"/>
</dbReference>
<reference evidence="5" key="1">
    <citation type="submission" date="2025-08" db="UniProtKB">
        <authorList>
            <consortium name="RefSeq"/>
        </authorList>
    </citation>
    <scope>IDENTIFICATION</scope>
    <source>
        <tissue evidence="5">Whole Larva</tissue>
    </source>
</reference>
<dbReference type="PANTHER" id="PTHR22933:SF31">
    <property type="entry name" value="FI18007P1"/>
    <property type="match status" value="1"/>
</dbReference>
<feature type="domain" description="Chitin-binding type-2" evidence="3">
    <location>
        <begin position="149"/>
        <end position="207"/>
    </location>
</feature>
<evidence type="ECO:0000256" key="1">
    <source>
        <dbReference type="SAM" id="MobiDB-lite"/>
    </source>
</evidence>
<dbReference type="InterPro" id="IPR036508">
    <property type="entry name" value="Chitin-bd_dom_sf"/>
</dbReference>
<dbReference type="InterPro" id="IPR052976">
    <property type="entry name" value="Scoloptoxin-like"/>
</dbReference>
<evidence type="ECO:0000256" key="2">
    <source>
        <dbReference type="SAM" id="SignalP"/>
    </source>
</evidence>
<evidence type="ECO:0000313" key="5">
    <source>
        <dbReference type="RefSeq" id="XP_017771949.1"/>
    </source>
</evidence>
<feature type="compositionally biased region" description="Acidic residues" evidence="1">
    <location>
        <begin position="58"/>
        <end position="68"/>
    </location>
</feature>
<feature type="signal peptide" evidence="2">
    <location>
        <begin position="1"/>
        <end position="17"/>
    </location>
</feature>
<accession>A0ABM1MBJ9</accession>
<keyword evidence="4" id="KW-1185">Reference proteome</keyword>
<dbReference type="RefSeq" id="XP_017771949.1">
    <property type="nucleotide sequence ID" value="XM_017916460.1"/>
</dbReference>
<dbReference type="GeneID" id="108559250"/>
<dbReference type="Pfam" id="PF01607">
    <property type="entry name" value="CBM_14"/>
    <property type="match status" value="1"/>
</dbReference>
<proteinExistence type="predicted"/>
<feature type="compositionally biased region" description="Acidic residues" evidence="1">
    <location>
        <begin position="129"/>
        <end position="138"/>
    </location>
</feature>
<feature type="region of interest" description="Disordered" evidence="1">
    <location>
        <begin position="254"/>
        <end position="308"/>
    </location>
</feature>
<dbReference type="SUPFAM" id="SSF57625">
    <property type="entry name" value="Invertebrate chitin-binding proteins"/>
    <property type="match status" value="1"/>
</dbReference>
<evidence type="ECO:0000259" key="3">
    <source>
        <dbReference type="PROSITE" id="PS50940"/>
    </source>
</evidence>
<feature type="region of interest" description="Disordered" evidence="1">
    <location>
        <begin position="104"/>
        <end position="139"/>
    </location>
</feature>